<name>A0ABU7MDP0_9ACTN</name>
<feature type="compositionally biased region" description="Acidic residues" evidence="2">
    <location>
        <begin position="123"/>
        <end position="148"/>
    </location>
</feature>
<comment type="similarity">
    <text evidence="1">Belongs to the glycosyl hydrolase 13 family.</text>
</comment>
<dbReference type="Pfam" id="PF00128">
    <property type="entry name" value="Alpha-amylase"/>
    <property type="match status" value="1"/>
</dbReference>
<feature type="region of interest" description="Disordered" evidence="2">
    <location>
        <begin position="1"/>
        <end position="157"/>
    </location>
</feature>
<gene>
    <name evidence="4" type="ORF">VZC37_10450</name>
</gene>
<organism evidence="4 5">
    <name type="scientific">Gordonia sesuvii</name>
    <dbReference type="NCBI Taxonomy" id="3116777"/>
    <lineage>
        <taxon>Bacteria</taxon>
        <taxon>Bacillati</taxon>
        <taxon>Actinomycetota</taxon>
        <taxon>Actinomycetes</taxon>
        <taxon>Mycobacteriales</taxon>
        <taxon>Gordoniaceae</taxon>
        <taxon>Gordonia</taxon>
    </lineage>
</organism>
<feature type="compositionally biased region" description="Acidic residues" evidence="2">
    <location>
        <begin position="50"/>
        <end position="65"/>
    </location>
</feature>
<keyword evidence="5" id="KW-1185">Reference proteome</keyword>
<evidence type="ECO:0000256" key="1">
    <source>
        <dbReference type="ARBA" id="ARBA00008061"/>
    </source>
</evidence>
<feature type="compositionally biased region" description="Acidic residues" evidence="2">
    <location>
        <begin position="80"/>
        <end position="101"/>
    </location>
</feature>
<dbReference type="GO" id="GO:0016787">
    <property type="term" value="F:hydrolase activity"/>
    <property type="evidence" value="ECO:0007669"/>
    <property type="project" value="UniProtKB-KW"/>
</dbReference>
<dbReference type="InterPro" id="IPR006047">
    <property type="entry name" value="GH13_cat_dom"/>
</dbReference>
<dbReference type="PANTHER" id="PTHR10357">
    <property type="entry name" value="ALPHA-AMYLASE FAMILY MEMBER"/>
    <property type="match status" value="1"/>
</dbReference>
<dbReference type="InterPro" id="IPR045857">
    <property type="entry name" value="O16G_dom_2"/>
</dbReference>
<evidence type="ECO:0000313" key="4">
    <source>
        <dbReference type="EMBL" id="MEE3850756.1"/>
    </source>
</evidence>
<reference evidence="4 5" key="1">
    <citation type="submission" date="2024-01" db="EMBL/GenBank/DDBJ databases">
        <title>Draft genome sequence of Gordonia sp. LSe1-13.</title>
        <authorList>
            <person name="Suphannarot A."/>
            <person name="Mingma R."/>
        </authorList>
    </citation>
    <scope>NUCLEOTIDE SEQUENCE [LARGE SCALE GENOMIC DNA]</scope>
    <source>
        <strain evidence="4 5">LSe1-13</strain>
    </source>
</reference>
<feature type="domain" description="Glycosyl hydrolase family 13 catalytic" evidence="3">
    <location>
        <begin position="174"/>
        <end position="570"/>
    </location>
</feature>
<dbReference type="PANTHER" id="PTHR10357:SF179">
    <property type="entry name" value="NEUTRAL AND BASIC AMINO ACID TRANSPORT PROTEIN RBAT"/>
    <property type="match status" value="1"/>
</dbReference>
<evidence type="ECO:0000259" key="3">
    <source>
        <dbReference type="SMART" id="SM00642"/>
    </source>
</evidence>
<accession>A0ABU7MDP0</accession>
<protein>
    <submittedName>
        <fullName evidence="4">Glycoside hydrolase family 13 protein</fullName>
    </submittedName>
</protein>
<evidence type="ECO:0000256" key="2">
    <source>
        <dbReference type="SAM" id="MobiDB-lite"/>
    </source>
</evidence>
<dbReference type="InterPro" id="IPR017853">
    <property type="entry name" value="GH"/>
</dbReference>
<dbReference type="CDD" id="cd11332">
    <property type="entry name" value="AmyAc_OligoGlu_TS"/>
    <property type="match status" value="1"/>
</dbReference>
<dbReference type="SUPFAM" id="SSF51445">
    <property type="entry name" value="(Trans)glycosidases"/>
    <property type="match status" value="1"/>
</dbReference>
<dbReference type="EMBL" id="JAZDUF010000002">
    <property type="protein sequence ID" value="MEE3850756.1"/>
    <property type="molecule type" value="Genomic_DNA"/>
</dbReference>
<comment type="caution">
    <text evidence="4">The sequence shown here is derived from an EMBL/GenBank/DDBJ whole genome shotgun (WGS) entry which is preliminary data.</text>
</comment>
<dbReference type="Gene3D" id="3.20.20.80">
    <property type="entry name" value="Glycosidases"/>
    <property type="match status" value="1"/>
</dbReference>
<evidence type="ECO:0000313" key="5">
    <source>
        <dbReference type="Proteomes" id="UP001347146"/>
    </source>
</evidence>
<dbReference type="SMART" id="SM00642">
    <property type="entry name" value="Aamy"/>
    <property type="match status" value="1"/>
</dbReference>
<sequence length="693" mass="75762">MTTVSDETSKVVPAEPDPEGADQAPQTGVDDAATPSDAGIDEAPAVSADIEADGDESSDDGDDPTAGDAIEATDSADAADQADPEADDSAEDDTPADEDTDAAPIETEPTETEPTETERADSDVTDTPDTDTDTADTTEDPEPPEDELAVVPASTATQLDPADTTWWKSAIFYQIYPRSFSDMSGDGVGDLAGVIDKLGYLELLGVDAIWLSPIMRSPMADHGYDVSDPRDIDPLFGDIATFDELITEAHDRDIRITMDLVPNHTSDQHPWFVNALAAEPGSPERARYIFRDGRGDNGDEPPNNWHSVFGGPAWTRVPDPDGSPGQWYLHIFAAEQPDLNWENPEVFDDLETTLRFWLDRGVDGFRIDVAHGMAKPADLPDMDVESAGLLQNSDDDPRFNNYAVHDIHRKIRTVLDDYPGAANVGEIWVDDNERFAEYLRPDELHLGFNFRLAKAAFDTKSIRDAIENSLESVLSVDGTPTWTLSNHDVEREVTRYGRLGDGADADGVDVDLGILRARAMLLVELALPGTVFIYNGAELGLPNADLPDEALQDPVWERSGHTERGRDGCRVPLPWEGFEPPYGFSTTTDTWLPIPDDWTRFTVEAQLEDVGSTLSLYRQAIEMRYQRSEFDGDTVEWYGAPDGCLAFRRSVGHLICALNTSDVPVPLPPGEVLLSSYPLIDGQLAPNSAAWLV</sequence>
<keyword evidence="4" id="KW-0378">Hydrolase</keyword>
<proteinExistence type="inferred from homology"/>
<dbReference type="Gene3D" id="3.90.400.10">
    <property type="entry name" value="Oligo-1,6-glucosidase, Domain 2"/>
    <property type="match status" value="1"/>
</dbReference>
<dbReference type="RefSeq" id="WP_330432383.1">
    <property type="nucleotide sequence ID" value="NZ_JAZDUF010000002.1"/>
</dbReference>
<dbReference type="Proteomes" id="UP001347146">
    <property type="component" value="Unassembled WGS sequence"/>
</dbReference>